<dbReference type="KEGG" id="cic:CICLE_v10013285mg"/>
<dbReference type="InParanoid" id="V4SUK7"/>
<accession>V4SUK7</accession>
<keyword evidence="2" id="KW-1185">Reference proteome</keyword>
<dbReference type="EMBL" id="KI536861">
    <property type="protein sequence ID" value="ESR42665.1"/>
    <property type="molecule type" value="Genomic_DNA"/>
</dbReference>
<protein>
    <submittedName>
        <fullName evidence="1">Uncharacterized protein</fullName>
    </submittedName>
</protein>
<evidence type="ECO:0000313" key="1">
    <source>
        <dbReference type="EMBL" id="ESR42665.1"/>
    </source>
</evidence>
<evidence type="ECO:0000313" key="2">
    <source>
        <dbReference type="Proteomes" id="UP000030687"/>
    </source>
</evidence>
<dbReference type="Proteomes" id="UP000030687">
    <property type="component" value="Unassembled WGS sequence"/>
</dbReference>
<sequence length="69" mass="8100">MNGLKDTYSQIFEAAAHNLFVVPLQLFKYEIFDLSFASKERTKQEQISPDGQRKKLKLPSTNKIYHFLH</sequence>
<name>V4SUK7_CITCL</name>
<proteinExistence type="predicted"/>
<gene>
    <name evidence="1" type="ORF">CICLE_v10013285mg</name>
</gene>
<reference evidence="1 2" key="1">
    <citation type="submission" date="2013-10" db="EMBL/GenBank/DDBJ databases">
        <authorList>
            <consortium name="International Citrus Genome Consortium"/>
            <person name="Jenkins J."/>
            <person name="Schmutz J."/>
            <person name="Prochnik S."/>
            <person name="Rokhsar D."/>
            <person name="Gmitter F."/>
            <person name="Ollitrault P."/>
            <person name="Machado M."/>
            <person name="Talon M."/>
            <person name="Wincker P."/>
            <person name="Jaillon O."/>
            <person name="Morgante M."/>
        </authorList>
    </citation>
    <scope>NUCLEOTIDE SEQUENCE</scope>
    <source>
        <strain evidence="2">cv. Clemenules</strain>
    </source>
</reference>
<dbReference type="AlphaFoldDB" id="V4SUK7"/>
<organism evidence="1 2">
    <name type="scientific">Citrus clementina</name>
    <name type="common">Clementine</name>
    <name type="synonym">Citrus deliciosa x Citrus sinensis</name>
    <dbReference type="NCBI Taxonomy" id="85681"/>
    <lineage>
        <taxon>Eukaryota</taxon>
        <taxon>Viridiplantae</taxon>
        <taxon>Streptophyta</taxon>
        <taxon>Embryophyta</taxon>
        <taxon>Tracheophyta</taxon>
        <taxon>Spermatophyta</taxon>
        <taxon>Magnoliopsida</taxon>
        <taxon>eudicotyledons</taxon>
        <taxon>Gunneridae</taxon>
        <taxon>Pentapetalae</taxon>
        <taxon>rosids</taxon>
        <taxon>malvids</taxon>
        <taxon>Sapindales</taxon>
        <taxon>Rutaceae</taxon>
        <taxon>Aurantioideae</taxon>
        <taxon>Citrus</taxon>
    </lineage>
</organism>
<dbReference type="Gramene" id="ESR42665">
    <property type="protein sequence ID" value="ESR42665"/>
    <property type="gene ID" value="CICLE_v10013285mg"/>
</dbReference>